<dbReference type="PANTHER" id="PTHR45036:SF1">
    <property type="entry name" value="METHYLTRANSFERASE LIKE 7A"/>
    <property type="match status" value="1"/>
</dbReference>
<dbReference type="InterPro" id="IPR052356">
    <property type="entry name" value="Thiol_S-MT"/>
</dbReference>
<protein>
    <recommendedName>
        <fullName evidence="1">Methyltransferase type 11 domain-containing protein</fullName>
    </recommendedName>
</protein>
<dbReference type="Pfam" id="PF08241">
    <property type="entry name" value="Methyltransf_11"/>
    <property type="match status" value="1"/>
</dbReference>
<evidence type="ECO:0000259" key="1">
    <source>
        <dbReference type="Pfam" id="PF08241"/>
    </source>
</evidence>
<dbReference type="CDD" id="cd02440">
    <property type="entry name" value="AdoMet_MTases"/>
    <property type="match status" value="1"/>
</dbReference>
<dbReference type="OrthoDB" id="6491557at2759"/>
<dbReference type="InterPro" id="IPR013216">
    <property type="entry name" value="Methyltransf_11"/>
</dbReference>
<feature type="domain" description="Methyltransferase type 11" evidence="1">
    <location>
        <begin position="103"/>
        <end position="200"/>
    </location>
</feature>
<name>A0A9J6H4Q3_HAELO</name>
<comment type="caution">
    <text evidence="2">The sequence shown here is derived from an EMBL/GenBank/DDBJ whole genome shotgun (WGS) entry which is preliminary data.</text>
</comment>
<proteinExistence type="predicted"/>
<dbReference type="OMA" id="ENWIHEY"/>
<gene>
    <name evidence="2" type="ORF">HPB48_008521</name>
</gene>
<dbReference type="Gene3D" id="3.40.50.150">
    <property type="entry name" value="Vaccinia Virus protein VP39"/>
    <property type="match status" value="1"/>
</dbReference>
<dbReference type="SUPFAM" id="SSF53335">
    <property type="entry name" value="S-adenosyl-L-methionine-dependent methyltransferases"/>
    <property type="match status" value="1"/>
</dbReference>
<organism evidence="2 3">
    <name type="scientific">Haemaphysalis longicornis</name>
    <name type="common">Bush tick</name>
    <dbReference type="NCBI Taxonomy" id="44386"/>
    <lineage>
        <taxon>Eukaryota</taxon>
        <taxon>Metazoa</taxon>
        <taxon>Ecdysozoa</taxon>
        <taxon>Arthropoda</taxon>
        <taxon>Chelicerata</taxon>
        <taxon>Arachnida</taxon>
        <taxon>Acari</taxon>
        <taxon>Parasitiformes</taxon>
        <taxon>Ixodida</taxon>
        <taxon>Ixodoidea</taxon>
        <taxon>Ixodidae</taxon>
        <taxon>Haemaphysalinae</taxon>
        <taxon>Haemaphysalis</taxon>
    </lineage>
</organism>
<reference evidence="2 3" key="1">
    <citation type="journal article" date="2020" name="Cell">
        <title>Large-Scale Comparative Analyses of Tick Genomes Elucidate Their Genetic Diversity and Vector Capacities.</title>
        <authorList>
            <consortium name="Tick Genome and Microbiome Consortium (TIGMIC)"/>
            <person name="Jia N."/>
            <person name="Wang J."/>
            <person name="Shi W."/>
            <person name="Du L."/>
            <person name="Sun Y."/>
            <person name="Zhan W."/>
            <person name="Jiang J.F."/>
            <person name="Wang Q."/>
            <person name="Zhang B."/>
            <person name="Ji P."/>
            <person name="Bell-Sakyi L."/>
            <person name="Cui X.M."/>
            <person name="Yuan T.T."/>
            <person name="Jiang B.G."/>
            <person name="Yang W.F."/>
            <person name="Lam T.T."/>
            <person name="Chang Q.C."/>
            <person name="Ding S.J."/>
            <person name="Wang X.J."/>
            <person name="Zhu J.G."/>
            <person name="Ruan X.D."/>
            <person name="Zhao L."/>
            <person name="Wei J.T."/>
            <person name="Ye R.Z."/>
            <person name="Que T.C."/>
            <person name="Du C.H."/>
            <person name="Zhou Y.H."/>
            <person name="Cheng J.X."/>
            <person name="Dai P.F."/>
            <person name="Guo W.B."/>
            <person name="Han X.H."/>
            <person name="Huang E.J."/>
            <person name="Li L.F."/>
            <person name="Wei W."/>
            <person name="Gao Y.C."/>
            <person name="Liu J.Z."/>
            <person name="Shao H.Z."/>
            <person name="Wang X."/>
            <person name="Wang C.C."/>
            <person name="Yang T.C."/>
            <person name="Huo Q.B."/>
            <person name="Li W."/>
            <person name="Chen H.Y."/>
            <person name="Chen S.E."/>
            <person name="Zhou L.G."/>
            <person name="Ni X.B."/>
            <person name="Tian J.H."/>
            <person name="Sheng Y."/>
            <person name="Liu T."/>
            <person name="Pan Y.S."/>
            <person name="Xia L.Y."/>
            <person name="Li J."/>
            <person name="Zhao F."/>
            <person name="Cao W.C."/>
        </authorList>
    </citation>
    <scope>NUCLEOTIDE SEQUENCE [LARGE SCALE GENOMIC DNA]</scope>
    <source>
        <strain evidence="2">HaeL-2018</strain>
    </source>
</reference>
<dbReference type="GO" id="GO:0008757">
    <property type="term" value="F:S-adenosylmethionine-dependent methyltransferase activity"/>
    <property type="evidence" value="ECO:0007669"/>
    <property type="project" value="InterPro"/>
</dbReference>
<dbReference type="PANTHER" id="PTHR45036">
    <property type="entry name" value="METHYLTRANSFERASE LIKE 7B"/>
    <property type="match status" value="1"/>
</dbReference>
<dbReference type="Proteomes" id="UP000821853">
    <property type="component" value="Chromosome 9"/>
</dbReference>
<accession>A0A9J6H4Q3</accession>
<dbReference type="InterPro" id="IPR029063">
    <property type="entry name" value="SAM-dependent_MTases_sf"/>
</dbReference>
<evidence type="ECO:0000313" key="2">
    <source>
        <dbReference type="EMBL" id="KAH9382048.1"/>
    </source>
</evidence>
<dbReference type="AlphaFoldDB" id="A0A9J6H4Q3"/>
<sequence>MRERPRTARCDCADDRCERQQLAKSLELVARQALVNDLIGLVCLLPIPLLHKGERRPLRLVFRWGTIIWRDCFDKARDIALKPLDSLISHDPDLRKRGALRVLEIGGGLGHNFEFFNRPVLYTNVDPNPEFNVHFKKKLENYPKVELEKWIQAYGENMTQLENGSFDAVLCTYMMCSVKDVQKVLSEARRVLVKGGHLIFLDHVGYPKGTWLRWMQDILSPLWKVALCNCCLNLDTEEHIRASGFSEVTVRYFDVDIPLLSRQICGVAVA</sequence>
<keyword evidence="3" id="KW-1185">Reference proteome</keyword>
<evidence type="ECO:0000313" key="3">
    <source>
        <dbReference type="Proteomes" id="UP000821853"/>
    </source>
</evidence>
<dbReference type="VEuPathDB" id="VectorBase:HLOH_053695"/>
<dbReference type="EMBL" id="JABSTR010000011">
    <property type="protein sequence ID" value="KAH9382048.1"/>
    <property type="molecule type" value="Genomic_DNA"/>
</dbReference>